<evidence type="ECO:0000256" key="2">
    <source>
        <dbReference type="ARBA" id="ARBA00022630"/>
    </source>
</evidence>
<proteinExistence type="inferred from homology"/>
<dbReference type="PANTHER" id="PTHR23023">
    <property type="entry name" value="DIMETHYLANILINE MONOOXYGENASE"/>
    <property type="match status" value="1"/>
</dbReference>
<protein>
    <recommendedName>
        <fullName evidence="5">Flavin-containing monooxygenase</fullName>
        <ecNumber evidence="5">1.-.-.-</ecNumber>
    </recommendedName>
</protein>
<dbReference type="InterPro" id="IPR050346">
    <property type="entry name" value="FMO-like"/>
</dbReference>
<dbReference type="Gene3D" id="3.50.50.60">
    <property type="entry name" value="FAD/NAD(P)-binding domain"/>
    <property type="match status" value="2"/>
</dbReference>
<organism evidence="6 7">
    <name type="scientific">Romanomermis culicivorax</name>
    <name type="common">Nematode worm</name>
    <dbReference type="NCBI Taxonomy" id="13658"/>
    <lineage>
        <taxon>Eukaryota</taxon>
        <taxon>Metazoa</taxon>
        <taxon>Ecdysozoa</taxon>
        <taxon>Nematoda</taxon>
        <taxon>Enoplea</taxon>
        <taxon>Dorylaimia</taxon>
        <taxon>Mermithida</taxon>
        <taxon>Mermithoidea</taxon>
        <taxon>Mermithidae</taxon>
        <taxon>Romanomermis</taxon>
    </lineage>
</organism>
<reference evidence="7" key="1">
    <citation type="submission" date="2022-11" db="UniProtKB">
        <authorList>
            <consortium name="WormBaseParasite"/>
        </authorList>
    </citation>
    <scope>IDENTIFICATION</scope>
</reference>
<evidence type="ECO:0000256" key="5">
    <source>
        <dbReference type="RuleBase" id="RU361177"/>
    </source>
</evidence>
<comment type="cofactor">
    <cofactor evidence="5">
        <name>FAD</name>
        <dbReference type="ChEBI" id="CHEBI:57692"/>
    </cofactor>
</comment>
<evidence type="ECO:0000256" key="4">
    <source>
        <dbReference type="ARBA" id="ARBA00023002"/>
    </source>
</evidence>
<dbReference type="GO" id="GO:0004499">
    <property type="term" value="F:N,N-dimethylaniline monooxygenase activity"/>
    <property type="evidence" value="ECO:0007669"/>
    <property type="project" value="InterPro"/>
</dbReference>
<dbReference type="GO" id="GO:0050660">
    <property type="term" value="F:flavin adenine dinucleotide binding"/>
    <property type="evidence" value="ECO:0007669"/>
    <property type="project" value="InterPro"/>
</dbReference>
<comment type="similarity">
    <text evidence="1 5">Belongs to the FMO family.</text>
</comment>
<dbReference type="AlphaFoldDB" id="A0A915JRJ5"/>
<dbReference type="GO" id="GO:0050661">
    <property type="term" value="F:NADP binding"/>
    <property type="evidence" value="ECO:0007669"/>
    <property type="project" value="InterPro"/>
</dbReference>
<evidence type="ECO:0000313" key="7">
    <source>
        <dbReference type="WBParaSite" id="nRc.2.0.1.t28496-RA"/>
    </source>
</evidence>
<dbReference type="EC" id="1.-.-.-" evidence="5"/>
<dbReference type="InterPro" id="IPR036188">
    <property type="entry name" value="FAD/NAD-bd_sf"/>
</dbReference>
<dbReference type="Pfam" id="PF00743">
    <property type="entry name" value="FMO-like"/>
    <property type="match status" value="1"/>
</dbReference>
<dbReference type="SUPFAM" id="SSF51905">
    <property type="entry name" value="FAD/NAD(P)-binding domain"/>
    <property type="match status" value="1"/>
</dbReference>
<dbReference type="InterPro" id="IPR020946">
    <property type="entry name" value="Flavin_mOase-like"/>
</dbReference>
<keyword evidence="4 5" id="KW-0560">Oxidoreductase</keyword>
<evidence type="ECO:0000313" key="6">
    <source>
        <dbReference type="Proteomes" id="UP000887565"/>
    </source>
</evidence>
<keyword evidence="6" id="KW-1185">Reference proteome</keyword>
<dbReference type="WBParaSite" id="nRc.2.0.1.t28496-RA">
    <property type="protein sequence ID" value="nRc.2.0.1.t28496-RA"/>
    <property type="gene ID" value="nRc.2.0.1.g28496"/>
</dbReference>
<keyword evidence="3 5" id="KW-0274">FAD</keyword>
<evidence type="ECO:0000256" key="3">
    <source>
        <dbReference type="ARBA" id="ARBA00022827"/>
    </source>
</evidence>
<name>A0A915JRJ5_ROMCU</name>
<accession>A0A915JRJ5</accession>
<evidence type="ECO:0000256" key="1">
    <source>
        <dbReference type="ARBA" id="ARBA00009183"/>
    </source>
</evidence>
<keyword evidence="2 5" id="KW-0285">Flavoprotein</keyword>
<keyword evidence="5" id="KW-0503">Monooxygenase</keyword>
<dbReference type="Proteomes" id="UP000887565">
    <property type="component" value="Unplaced"/>
</dbReference>
<sequence length="133" mass="14905">MPRLYIVSLEYLTSLTFDRRTVTQCANKKLISNKTQVVSDELPFYISSGQVVVKPNDGTTLDIDDVIFCTGYTQGQRLLKQNEAKSVLFKLMYPIWNEDGTSKQHNTLCFVGMAAPRGALAPISEMQARLHCA</sequence>